<reference evidence="1" key="1">
    <citation type="journal article" date="2014" name="Microbiology">
        <title>A 2,4-dichlorophenoxyacetic acid degradation plasmid pM7012 discloses distribution of an unclassified megaplasmid group across bacterial species.</title>
        <authorList>
            <person name="Sakai Y."/>
            <person name="Ogawa N."/>
            <person name="Shimomura Y."/>
            <person name="Fujii T."/>
        </authorList>
    </citation>
    <scope>NUCLEOTIDE SEQUENCE</scope>
    <source>
        <strain evidence="1">M701</strain>
    </source>
</reference>
<dbReference type="AlphaFoldDB" id="V5YP65"/>
<protein>
    <submittedName>
        <fullName evidence="1">Uncharacterized protein</fullName>
    </submittedName>
</protein>
<organism evidence="1">
    <name type="scientific">Burkholderia sp. M701</name>
    <dbReference type="NCBI Taxonomy" id="326454"/>
    <lineage>
        <taxon>Bacteria</taxon>
        <taxon>Pseudomonadati</taxon>
        <taxon>Pseudomonadota</taxon>
        <taxon>Betaproteobacteria</taxon>
        <taxon>Burkholderiales</taxon>
        <taxon>Burkholderiaceae</taxon>
        <taxon>Burkholderia</taxon>
    </lineage>
</organism>
<geneLocation type="plasmid" evidence="1">
    <name>pM7012</name>
</geneLocation>
<sequence>MTSVPTRLDRAHHVHIAATKFVYYHPVRGIALIDDDPLSVTEAASIDLQPLILYAVSVDSVNIRWLWFSRLRDPKPLSWILTKAWREARGLLGYPDVVMLSHHLSDSTEGLRDKLADTTIRVVVTDSGDRHSSAKLRAAQLEPFKLSFWAYAALHVTSRKLSCLNEVALKYHNDMFWLHDSGGHLSGRNRDEYLTWQEQPPRSFATDLPRWMDWNPQALLAPWLEHSSIHEREREAIFGRFVCRGRPRTSTPQQGRI</sequence>
<dbReference type="RefSeq" id="WP_023842646.1">
    <property type="nucleotide sequence ID" value="NC_022995.1"/>
</dbReference>
<proteinExistence type="predicted"/>
<name>V5YP65_9BURK</name>
<accession>V5YP65</accession>
<dbReference type="EMBL" id="AB853026">
    <property type="protein sequence ID" value="BAO19103.1"/>
    <property type="molecule type" value="Genomic_DNA"/>
</dbReference>
<reference evidence="1" key="2">
    <citation type="submission" date="2024-06" db="EMBL/GenBank/DDBJ databases">
        <authorList>
            <person name="Sakai Y."/>
            <person name="Fujii T."/>
        </authorList>
    </citation>
    <scope>NUCLEOTIDE SEQUENCE</scope>
    <source>
        <strain evidence="1">M701</strain>
        <plasmid evidence="1">pM7012</plasmid>
    </source>
</reference>
<keyword evidence="1" id="KW-0614">Plasmid</keyword>
<evidence type="ECO:0000313" key="1">
    <source>
        <dbReference type="EMBL" id="BAO19103.1"/>
    </source>
</evidence>